<keyword evidence="5 9" id="KW-0863">Zinc-finger</keyword>
<dbReference type="PROSITE" id="PS50966">
    <property type="entry name" value="ZF_SWIM"/>
    <property type="match status" value="1"/>
</dbReference>
<dbReference type="InterPro" id="IPR004839">
    <property type="entry name" value="Aminotransferase_I/II_large"/>
</dbReference>
<dbReference type="Pfam" id="PF12734">
    <property type="entry name" value="CYSTM"/>
    <property type="match status" value="1"/>
</dbReference>
<reference evidence="13 14" key="1">
    <citation type="submission" date="2022-12" db="EMBL/GenBank/DDBJ databases">
        <title>Chromosome-scale assembly of the Ensete ventricosum genome.</title>
        <authorList>
            <person name="Dussert Y."/>
            <person name="Stocks J."/>
            <person name="Wendawek A."/>
            <person name="Woldeyes F."/>
            <person name="Nichols R.A."/>
            <person name="Borrell J.S."/>
        </authorList>
    </citation>
    <scope>NUCLEOTIDE SEQUENCE [LARGE SCALE GENOMIC DNA]</scope>
    <source>
        <strain evidence="14">cv. Maze</strain>
        <tissue evidence="13">Seeds</tissue>
    </source>
</reference>
<evidence type="ECO:0000256" key="6">
    <source>
        <dbReference type="ARBA" id="ARBA00022833"/>
    </source>
</evidence>
<evidence type="ECO:0000313" key="13">
    <source>
        <dbReference type="EMBL" id="KAJ8471033.1"/>
    </source>
</evidence>
<dbReference type="InterPro" id="IPR018289">
    <property type="entry name" value="MULE_transposase_dom"/>
</dbReference>
<evidence type="ECO:0000256" key="5">
    <source>
        <dbReference type="ARBA" id="ARBA00022771"/>
    </source>
</evidence>
<evidence type="ECO:0000256" key="8">
    <source>
        <dbReference type="ARBA" id="ARBA00023136"/>
    </source>
</evidence>
<sequence length="1411" mass="157353">MEHVQKRHEEKGFLYACLFAFCCCFCCFEVLGILLGGSSDVNLTSWSHVVELKELAAPVGASIFHLEISPTCWVTPFSFCTSSKSPPPPTPTPTPTAAAPAGSPPHQGSYSRPWRGGESWPFANMVVNLLPTVMGLFHILVEKLMRLNGMSIKYFLPSNKRTLITISSDKDLQRMVDFTTTALTCEVYIINKVDNRITRSTVADSGISNIGTAENTHSGRRRRLNSTNRVTRARVSAVDSDTPNATTNVAGDNVFNFQEKRLFVTENDDNRMISDGFVMPITASSAAPDNARQRIITADNIDERASGSILVDPSTPLFASMVTPDDVVPVISNPSWASIITGVGQEFDNVKDFRSQLCKYAIGRGFIYKFVKNDTTRVTVTCNEETCAWRIHASETSGKQKFVIKKMNNVHTCGGGNGKDGQRKATRQWLTSIIKEKLHSSPQCKPKDLAREIYEDFGVALSYSQVWRGREVAQKELYDSMKETYSQLPWFAEKIQETNPGSVALLSTSVDSKFRRFFVSFHASLHGFEHGCRPLLFLDKIPLKVTNQFKLLVAASVDGNDAVFPVAFAVVEDENYDSWLWFLMQLKYAVTATRTITFVSNRQKGLDGAVPQAFVDSHHSYSLHHLIEDFKNELRKGPWSSQVKDAMISDFTRAAQACTMEEFNASVESIRNFSAEAADWVMASKPENWSDAIFKGSRYDHFSTNIVDSLSNWIPAKKEPSVVQMIDAIRDKLAEVMEERRGSCNAWVGTLTPAMEQKLQTEMSKARKLNVLCSSDTVFEVRGNTISVVNVGSWECTCRRWQISGLPCVHAIAVFNRINRSADDYCSRYFRIEFYQSAYSALIHPIPDVGSIDFYSGVGAISMFSLCSTSISSYLEPKTGQSKLTFSLVSFVIHLETDLSCCWRTRNGEGGNGTWTTVAKSNASRREASTSLTAYRSFPSLSEPPEKDTHPVLFSRKRAVEISFVILLVLGWWWKGEDRKRSKFHGPAFLGLQRSSVAKASVLISLVRSYCWRRGGMGTHPKLSKRALETETPVMIRIQELMRGAKDAISLAQGVVYWQPPEQALEKIKELVWDPSTSRYGADEGLPELRQALIEKLRRENNLKESSVMVTAGANQAFVNIVLTLCDPGDSVVMFAPYYFNAYMSFQMTGVTDILVGPSDPKTLHPDVVWLEETLSQNPVPKLVTVVNPGNPSGAFIPEIVLQKISDLCKRAGAWLVVDNTYEYFMYDGLKHFCLEDSHIVNLFSFSKVYGMMGWRVGYIAYPEAVDGFGAQLLKVQDNIPICASVIGQRLALHSLEVGPEWIRERVQSLVKNRELLVKALAPLGEDAVRGGEAAIYLWAKLPDKFPDDYEVVRWLVRKHRVIVIPGSASGSPGYIRISFGGLQEADTEVAASRLSRALEELVNDGMVQST</sequence>
<keyword evidence="11" id="KW-1133">Transmembrane helix</keyword>
<dbReference type="InterPro" id="IPR004332">
    <property type="entry name" value="Transposase_MuDR"/>
</dbReference>
<dbReference type="InterPro" id="IPR004838">
    <property type="entry name" value="NHTrfase_class1_PyrdxlP-BS"/>
</dbReference>
<dbReference type="InterPro" id="IPR015424">
    <property type="entry name" value="PyrdxlP-dep_Trfase"/>
</dbReference>
<keyword evidence="4" id="KW-0479">Metal-binding</keyword>
<comment type="subcellular location">
    <subcellularLocation>
        <location evidence="1">Membrane</location>
    </subcellularLocation>
</comment>
<dbReference type="Pfam" id="PF00155">
    <property type="entry name" value="Aminotran_1_2"/>
    <property type="match status" value="1"/>
</dbReference>
<accession>A0AAV8QDP1</accession>
<dbReference type="PANTHER" id="PTHR31973">
    <property type="entry name" value="POLYPROTEIN, PUTATIVE-RELATED"/>
    <property type="match status" value="1"/>
</dbReference>
<evidence type="ECO:0000256" key="9">
    <source>
        <dbReference type="PROSITE-ProRule" id="PRU00325"/>
    </source>
</evidence>
<dbReference type="InterPro" id="IPR015421">
    <property type="entry name" value="PyrdxlP-dep_Trfase_major"/>
</dbReference>
<feature type="compositionally biased region" description="Pro residues" evidence="10">
    <location>
        <begin position="85"/>
        <end position="94"/>
    </location>
</feature>
<feature type="domain" description="SWIM-type" evidence="12">
    <location>
        <begin position="787"/>
        <end position="819"/>
    </location>
</feature>
<dbReference type="CDD" id="cd00609">
    <property type="entry name" value="AAT_like"/>
    <property type="match status" value="1"/>
</dbReference>
<keyword evidence="6" id="KW-0862">Zinc</keyword>
<keyword evidence="8 11" id="KW-0472">Membrane</keyword>
<name>A0AAV8QDP1_ENSVE</name>
<feature type="region of interest" description="Disordered" evidence="10">
    <location>
        <begin position="84"/>
        <end position="112"/>
    </location>
</feature>
<dbReference type="EMBL" id="JAQQAF010000007">
    <property type="protein sequence ID" value="KAJ8471033.1"/>
    <property type="molecule type" value="Genomic_DNA"/>
</dbReference>
<comment type="similarity">
    <text evidence="2">Belongs to the class-I pyridoxal-phosphate-dependent aminotransferase family.</text>
</comment>
<dbReference type="PROSITE" id="PS00105">
    <property type="entry name" value="AA_TRANSFER_CLASS_1"/>
    <property type="match status" value="1"/>
</dbReference>
<keyword evidence="14" id="KW-1185">Reference proteome</keyword>
<organism evidence="13 14">
    <name type="scientific">Ensete ventricosum</name>
    <name type="common">Abyssinian banana</name>
    <name type="synonym">Musa ensete</name>
    <dbReference type="NCBI Taxonomy" id="4639"/>
    <lineage>
        <taxon>Eukaryota</taxon>
        <taxon>Viridiplantae</taxon>
        <taxon>Streptophyta</taxon>
        <taxon>Embryophyta</taxon>
        <taxon>Tracheophyta</taxon>
        <taxon>Spermatophyta</taxon>
        <taxon>Magnoliopsida</taxon>
        <taxon>Liliopsida</taxon>
        <taxon>Zingiberales</taxon>
        <taxon>Musaceae</taxon>
        <taxon>Ensete</taxon>
    </lineage>
</organism>
<proteinExistence type="inferred from homology"/>
<comment type="similarity">
    <text evidence="3">Belongs to the CYSTM1 family.</text>
</comment>
<dbReference type="SMART" id="SM00575">
    <property type="entry name" value="ZnF_PMZ"/>
    <property type="match status" value="1"/>
</dbReference>
<evidence type="ECO:0000259" key="12">
    <source>
        <dbReference type="PROSITE" id="PS50966"/>
    </source>
</evidence>
<evidence type="ECO:0000256" key="7">
    <source>
        <dbReference type="ARBA" id="ARBA00022898"/>
    </source>
</evidence>
<comment type="caution">
    <text evidence="13">The sequence shown here is derived from an EMBL/GenBank/DDBJ whole genome shotgun (WGS) entry which is preliminary data.</text>
</comment>
<dbReference type="Proteomes" id="UP001222027">
    <property type="component" value="Unassembled WGS sequence"/>
</dbReference>
<dbReference type="Pfam" id="PF03108">
    <property type="entry name" value="DBD_Tnp_Mut"/>
    <property type="match status" value="1"/>
</dbReference>
<dbReference type="Gene3D" id="3.40.640.10">
    <property type="entry name" value="Type I PLP-dependent aspartate aminotransferase-like (Major domain)"/>
    <property type="match status" value="1"/>
</dbReference>
<protein>
    <recommendedName>
        <fullName evidence="12">SWIM-type domain-containing protein</fullName>
    </recommendedName>
</protein>
<dbReference type="GO" id="GO:0016020">
    <property type="term" value="C:membrane"/>
    <property type="evidence" value="ECO:0007669"/>
    <property type="project" value="UniProtKB-SubCell"/>
</dbReference>
<keyword evidence="11" id="KW-0812">Transmembrane</keyword>
<feature type="region of interest" description="Disordered" evidence="10">
    <location>
        <begin position="210"/>
        <end position="230"/>
    </location>
</feature>
<feature type="transmembrane region" description="Helical" evidence="11">
    <location>
        <begin position="12"/>
        <end position="35"/>
    </location>
</feature>
<dbReference type="GO" id="GO:0003824">
    <property type="term" value="F:catalytic activity"/>
    <property type="evidence" value="ECO:0007669"/>
    <property type="project" value="InterPro"/>
</dbReference>
<gene>
    <name evidence="13" type="ORF">OPV22_025376</name>
</gene>
<dbReference type="InterPro" id="IPR006564">
    <property type="entry name" value="Znf_PMZ"/>
</dbReference>
<evidence type="ECO:0000256" key="11">
    <source>
        <dbReference type="SAM" id="Phobius"/>
    </source>
</evidence>
<dbReference type="GO" id="GO:0030170">
    <property type="term" value="F:pyridoxal phosphate binding"/>
    <property type="evidence" value="ECO:0007669"/>
    <property type="project" value="InterPro"/>
</dbReference>
<dbReference type="GO" id="GO:0008270">
    <property type="term" value="F:zinc ion binding"/>
    <property type="evidence" value="ECO:0007669"/>
    <property type="project" value="UniProtKB-KW"/>
</dbReference>
<evidence type="ECO:0000256" key="3">
    <source>
        <dbReference type="ARBA" id="ARBA00009444"/>
    </source>
</evidence>
<dbReference type="Pfam" id="PF04434">
    <property type="entry name" value="SWIM"/>
    <property type="match status" value="1"/>
</dbReference>
<evidence type="ECO:0000313" key="14">
    <source>
        <dbReference type="Proteomes" id="UP001222027"/>
    </source>
</evidence>
<dbReference type="InterPro" id="IPR028144">
    <property type="entry name" value="CYSTM_dom"/>
</dbReference>
<dbReference type="SUPFAM" id="SSF53383">
    <property type="entry name" value="PLP-dependent transferases"/>
    <property type="match status" value="1"/>
</dbReference>
<keyword evidence="7" id="KW-0663">Pyridoxal phosphate</keyword>
<evidence type="ECO:0000256" key="10">
    <source>
        <dbReference type="SAM" id="MobiDB-lite"/>
    </source>
</evidence>
<dbReference type="Pfam" id="PF10551">
    <property type="entry name" value="MULE"/>
    <property type="match status" value="1"/>
</dbReference>
<dbReference type="PANTHER" id="PTHR31973:SF166">
    <property type="entry name" value="OS10G0104700 PROTEIN"/>
    <property type="match status" value="1"/>
</dbReference>
<evidence type="ECO:0000256" key="4">
    <source>
        <dbReference type="ARBA" id="ARBA00022723"/>
    </source>
</evidence>
<feature type="compositionally biased region" description="Low complexity" evidence="10">
    <location>
        <begin position="95"/>
        <end position="105"/>
    </location>
</feature>
<evidence type="ECO:0000256" key="2">
    <source>
        <dbReference type="ARBA" id="ARBA00007441"/>
    </source>
</evidence>
<evidence type="ECO:0000256" key="1">
    <source>
        <dbReference type="ARBA" id="ARBA00004370"/>
    </source>
</evidence>
<dbReference type="InterPro" id="IPR007527">
    <property type="entry name" value="Znf_SWIM"/>
</dbReference>